<evidence type="ECO:0000256" key="4">
    <source>
        <dbReference type="ARBA" id="ARBA00023098"/>
    </source>
</evidence>
<proteinExistence type="inferred from homology"/>
<sequence length="551" mass="60412">MYGLMQHGALTLDKIIDHAARWHADREVVSRSVEGPIVRTTYGQMRERAKKVSNALLALGMKAGDRVGTLAWNTGRHMEAWYGIMGVGMVCHTLNPRLFPEQIAWIADHAGDRIIFTDLTFLPILKQILHHIPSVEHVVVFTDRDHMPADFALAGDAPGFKGLLAFEDLVEQHSPDVAWGGFPEDTAAGLCYTSGTTGDPKGVLYSHRSNFLHTFITLQPDVMGLSQKDVILPVVPMFHANAWGVAFSAPGTGAKMVMPGAKMDGASIHELLETEGVTFSAAVPTVWQMLLHHLESTNGKITTLKKVVIGGAACPESIIRAFHDNYGVEVVHAWGMTETSPVGTLSVMTDQLAKLPYEEQMPWRLKQGRPPLGVDICLKDDDDKRLPHDGKAFGHLKIRGPIIAAEYFKGAGGNILDAEGYFDTGDVATIDPEGFMQITDRAKDVVKSGGEWISTIEIENIAVGHPKAALAAVVGVPHPKWDERPVLLVKLKPEETATRVEFLDFLQGKIAKWWTPDDVLFVEDIPLGATGKIDKKLIRKRLTEEGYELPG</sequence>
<dbReference type="NCBIfam" id="NF004674">
    <property type="entry name" value="PRK06018.1"/>
    <property type="match status" value="1"/>
</dbReference>
<dbReference type="CDD" id="cd12119">
    <property type="entry name" value="ttLC_FACS_AlkK_like"/>
    <property type="match status" value="1"/>
</dbReference>
<dbReference type="InterPro" id="IPR045851">
    <property type="entry name" value="AMP-bd_C_sf"/>
</dbReference>
<gene>
    <name evidence="7" type="ORF">B7G68_03625</name>
</gene>
<dbReference type="InterPro" id="IPR025110">
    <property type="entry name" value="AMP-bd_C"/>
</dbReference>
<dbReference type="Gene3D" id="3.30.300.30">
    <property type="match status" value="1"/>
</dbReference>
<dbReference type="InterPro" id="IPR000873">
    <property type="entry name" value="AMP-dep_synth/lig_dom"/>
</dbReference>
<keyword evidence="8" id="KW-1185">Reference proteome</keyword>
<dbReference type="PANTHER" id="PTHR43859:SF4">
    <property type="entry name" value="BUTANOATE--COA LIGASE AAE1-RELATED"/>
    <property type="match status" value="1"/>
</dbReference>
<dbReference type="EMBL" id="CP027850">
    <property type="protein sequence ID" value="AVQ01034.1"/>
    <property type="molecule type" value="Genomic_DNA"/>
</dbReference>
<evidence type="ECO:0000256" key="2">
    <source>
        <dbReference type="ARBA" id="ARBA00022598"/>
    </source>
</evidence>
<feature type="domain" description="AMP-dependent synthetase/ligase" evidence="5">
    <location>
        <begin position="18"/>
        <end position="408"/>
    </location>
</feature>
<accession>A0ABN5IRZ7</accession>
<dbReference type="InterPro" id="IPR020845">
    <property type="entry name" value="AMP-binding_CS"/>
</dbReference>
<name>A0ABN5IRZ7_9CAUL</name>
<dbReference type="InterPro" id="IPR042099">
    <property type="entry name" value="ANL_N_sf"/>
</dbReference>
<dbReference type="Proteomes" id="UP000240527">
    <property type="component" value="Chromosome"/>
</dbReference>
<dbReference type="SUPFAM" id="SSF56801">
    <property type="entry name" value="Acetyl-CoA synthetase-like"/>
    <property type="match status" value="1"/>
</dbReference>
<evidence type="ECO:0000313" key="7">
    <source>
        <dbReference type="EMBL" id="AVQ01034.1"/>
    </source>
</evidence>
<evidence type="ECO:0000259" key="6">
    <source>
        <dbReference type="Pfam" id="PF13193"/>
    </source>
</evidence>
<dbReference type="PANTHER" id="PTHR43859">
    <property type="entry name" value="ACYL-ACTIVATING ENZYME"/>
    <property type="match status" value="1"/>
</dbReference>
<organism evidence="7 8">
    <name type="scientific">Caulobacter segnis</name>
    <dbReference type="NCBI Taxonomy" id="88688"/>
    <lineage>
        <taxon>Bacteria</taxon>
        <taxon>Pseudomonadati</taxon>
        <taxon>Pseudomonadota</taxon>
        <taxon>Alphaproteobacteria</taxon>
        <taxon>Caulobacterales</taxon>
        <taxon>Caulobacteraceae</taxon>
        <taxon>Caulobacter</taxon>
    </lineage>
</organism>
<evidence type="ECO:0000256" key="1">
    <source>
        <dbReference type="ARBA" id="ARBA00006432"/>
    </source>
</evidence>
<comment type="similarity">
    <text evidence="1">Belongs to the ATP-dependent AMP-binding enzyme family.</text>
</comment>
<dbReference type="NCBIfam" id="NF004837">
    <property type="entry name" value="PRK06187.1"/>
    <property type="match status" value="1"/>
</dbReference>
<feature type="domain" description="AMP-binding enzyme C-terminal" evidence="6">
    <location>
        <begin position="457"/>
        <end position="532"/>
    </location>
</feature>
<protein>
    <submittedName>
        <fullName evidence="7">Long-chain fatty acid--CoA ligase</fullName>
    </submittedName>
</protein>
<keyword evidence="4" id="KW-0443">Lipid metabolism</keyword>
<dbReference type="Pfam" id="PF00501">
    <property type="entry name" value="AMP-binding"/>
    <property type="match status" value="1"/>
</dbReference>
<dbReference type="GO" id="GO:0016874">
    <property type="term" value="F:ligase activity"/>
    <property type="evidence" value="ECO:0007669"/>
    <property type="project" value="UniProtKB-KW"/>
</dbReference>
<dbReference type="RefSeq" id="WP_013077889.1">
    <property type="nucleotide sequence ID" value="NZ_CP027850.1"/>
</dbReference>
<dbReference type="PROSITE" id="PS00455">
    <property type="entry name" value="AMP_BINDING"/>
    <property type="match status" value="1"/>
</dbReference>
<evidence type="ECO:0000313" key="8">
    <source>
        <dbReference type="Proteomes" id="UP000240527"/>
    </source>
</evidence>
<dbReference type="Gene3D" id="3.40.50.12780">
    <property type="entry name" value="N-terminal domain of ligase-like"/>
    <property type="match status" value="1"/>
</dbReference>
<dbReference type="Pfam" id="PF13193">
    <property type="entry name" value="AMP-binding_C"/>
    <property type="match status" value="1"/>
</dbReference>
<reference evidence="7 8" key="1">
    <citation type="journal article" date="2015" name="Biotechnol. Bioeng.">
        <title>Genome sequence and phenotypic characterization of Caulobacter segnis.</title>
        <authorList>
            <person name="Patel S."/>
            <person name="Fletcher B."/>
            <person name="Scott D.C."/>
            <person name="Ely B."/>
        </authorList>
    </citation>
    <scope>NUCLEOTIDE SEQUENCE [LARGE SCALE GENOMIC DNA]</scope>
    <source>
        <strain evidence="7 8">TK0059</strain>
    </source>
</reference>
<keyword evidence="2 7" id="KW-0436">Ligase</keyword>
<evidence type="ECO:0000256" key="3">
    <source>
        <dbReference type="ARBA" id="ARBA00022832"/>
    </source>
</evidence>
<keyword evidence="3" id="KW-0276">Fatty acid metabolism</keyword>
<evidence type="ECO:0000259" key="5">
    <source>
        <dbReference type="Pfam" id="PF00501"/>
    </source>
</evidence>